<evidence type="ECO:0000313" key="2">
    <source>
        <dbReference type="EMBL" id="KAI5317448.1"/>
    </source>
</evidence>
<keyword evidence="3" id="KW-1185">Reference proteome</keyword>
<dbReference type="AlphaFoldDB" id="A0AAD4V356"/>
<dbReference type="EMBL" id="JAJFAZ020000007">
    <property type="protein sequence ID" value="KAI5317448.1"/>
    <property type="molecule type" value="Genomic_DNA"/>
</dbReference>
<name>A0AAD4V356_PRUDU</name>
<gene>
    <name evidence="2" type="ORF">L3X38_037155</name>
</gene>
<organism evidence="2 3">
    <name type="scientific">Prunus dulcis</name>
    <name type="common">Almond</name>
    <name type="synonym">Amygdalus dulcis</name>
    <dbReference type="NCBI Taxonomy" id="3755"/>
    <lineage>
        <taxon>Eukaryota</taxon>
        <taxon>Viridiplantae</taxon>
        <taxon>Streptophyta</taxon>
        <taxon>Embryophyta</taxon>
        <taxon>Tracheophyta</taxon>
        <taxon>Spermatophyta</taxon>
        <taxon>Magnoliopsida</taxon>
        <taxon>eudicotyledons</taxon>
        <taxon>Gunneridae</taxon>
        <taxon>Pentapetalae</taxon>
        <taxon>rosids</taxon>
        <taxon>fabids</taxon>
        <taxon>Rosales</taxon>
        <taxon>Rosaceae</taxon>
        <taxon>Amygdaloideae</taxon>
        <taxon>Amygdaleae</taxon>
        <taxon>Prunus</taxon>
    </lineage>
</organism>
<evidence type="ECO:0000259" key="1">
    <source>
        <dbReference type="Pfam" id="PF07727"/>
    </source>
</evidence>
<feature type="domain" description="Reverse transcriptase Ty1/copia-type" evidence="1">
    <location>
        <begin position="172"/>
        <end position="228"/>
    </location>
</feature>
<proteinExistence type="predicted"/>
<dbReference type="Pfam" id="PF07727">
    <property type="entry name" value="RVT_2"/>
    <property type="match status" value="1"/>
</dbReference>
<accession>A0AAD4V356</accession>
<dbReference type="InterPro" id="IPR013103">
    <property type="entry name" value="RVT_2"/>
</dbReference>
<protein>
    <recommendedName>
        <fullName evidence="1">Reverse transcriptase Ty1/copia-type domain-containing protein</fullName>
    </recommendedName>
</protein>
<sequence length="230" mass="26410">MGLLSSTRNASRADLVSLEFCEEVSHMWPYVWCWTGTGFDTDSKVKFGSGSFKISLKLGLSAKFLDREFALDSSSRTKVEVKEMFNEPQITTQQFDNSILEPQVTQASRRSRRVIQPPQRYGLLHDIIGELHLLGDNEEKDGPFNYTEAMSDIDSKKWQEAMKSKMDSMYANQVWTLVDPPQGIVPIENKWIFQRKIGSNGKMETYKARLVAKGYKQREGTDYEETFSYS</sequence>
<comment type="caution">
    <text evidence="2">The sequence shown here is derived from an EMBL/GenBank/DDBJ whole genome shotgun (WGS) entry which is preliminary data.</text>
</comment>
<dbReference type="Proteomes" id="UP001054821">
    <property type="component" value="Chromosome 7"/>
</dbReference>
<evidence type="ECO:0000313" key="3">
    <source>
        <dbReference type="Proteomes" id="UP001054821"/>
    </source>
</evidence>
<reference evidence="2 3" key="1">
    <citation type="journal article" date="2022" name="G3 (Bethesda)">
        <title>Whole-genome sequence and methylome profiling of the almond [Prunus dulcis (Mill.) D.A. Webb] cultivar 'Nonpareil'.</title>
        <authorList>
            <person name="D'Amico-Willman K.M."/>
            <person name="Ouma W.Z."/>
            <person name="Meulia T."/>
            <person name="Sideli G.M."/>
            <person name="Gradziel T.M."/>
            <person name="Fresnedo-Ramirez J."/>
        </authorList>
    </citation>
    <scope>NUCLEOTIDE SEQUENCE [LARGE SCALE GENOMIC DNA]</scope>
    <source>
        <strain evidence="2">Clone GOH B32 T37-40</strain>
    </source>
</reference>